<comment type="caution">
    <text evidence="2">The sequence shown here is derived from an EMBL/GenBank/DDBJ whole genome shotgun (WGS) entry which is preliminary data.</text>
</comment>
<feature type="domain" description="Transcription regulator AsnC/Lrp ligand binding" evidence="1">
    <location>
        <begin position="6"/>
        <end position="75"/>
    </location>
</feature>
<evidence type="ECO:0000313" key="3">
    <source>
        <dbReference type="Proteomes" id="UP001499978"/>
    </source>
</evidence>
<evidence type="ECO:0000313" key="2">
    <source>
        <dbReference type="EMBL" id="GAA2514149.1"/>
    </source>
</evidence>
<dbReference type="InterPro" id="IPR011008">
    <property type="entry name" value="Dimeric_a/b-barrel"/>
</dbReference>
<gene>
    <name evidence="2" type="ORF">GCM10010201_07630</name>
</gene>
<name>A0ABN3N4V3_9ACTN</name>
<evidence type="ECO:0000259" key="1">
    <source>
        <dbReference type="Pfam" id="PF01037"/>
    </source>
</evidence>
<dbReference type="Gene3D" id="3.30.70.920">
    <property type="match status" value="1"/>
</dbReference>
<accession>A0ABN3N4V3</accession>
<dbReference type="Pfam" id="PF01037">
    <property type="entry name" value="AsnC_trans_reg"/>
    <property type="match status" value="1"/>
</dbReference>
<proteinExistence type="predicted"/>
<dbReference type="EMBL" id="BAAARY010000002">
    <property type="protein sequence ID" value="GAA2514149.1"/>
    <property type="molecule type" value="Genomic_DNA"/>
</dbReference>
<dbReference type="SUPFAM" id="SSF54909">
    <property type="entry name" value="Dimeric alpha+beta barrel"/>
    <property type="match status" value="1"/>
</dbReference>
<dbReference type="Proteomes" id="UP001499978">
    <property type="component" value="Unassembled WGS sequence"/>
</dbReference>
<protein>
    <submittedName>
        <fullName evidence="2">Lrp/AsnC ligand binding domain-containing protein</fullName>
    </submittedName>
</protein>
<sequence length="77" mass="8153">MVQAYILIHTEIGKTQDVAATISGISGVVRVDVVTGPYDVIVVAEADTLDALGKLVLSEIQRIPSITRTTTCTVVNL</sequence>
<dbReference type="InterPro" id="IPR019887">
    <property type="entry name" value="Tscrpt_reg_AsnC/Lrp_C"/>
</dbReference>
<organism evidence="2 3">
    <name type="scientific">Pilimelia columellifera subsp. columellifera</name>
    <dbReference type="NCBI Taxonomy" id="706583"/>
    <lineage>
        <taxon>Bacteria</taxon>
        <taxon>Bacillati</taxon>
        <taxon>Actinomycetota</taxon>
        <taxon>Actinomycetes</taxon>
        <taxon>Micromonosporales</taxon>
        <taxon>Micromonosporaceae</taxon>
        <taxon>Pilimelia</taxon>
    </lineage>
</organism>
<reference evidence="2 3" key="1">
    <citation type="journal article" date="2019" name="Int. J. Syst. Evol. Microbiol.">
        <title>The Global Catalogue of Microorganisms (GCM) 10K type strain sequencing project: providing services to taxonomists for standard genome sequencing and annotation.</title>
        <authorList>
            <consortium name="The Broad Institute Genomics Platform"/>
            <consortium name="The Broad Institute Genome Sequencing Center for Infectious Disease"/>
            <person name="Wu L."/>
            <person name="Ma J."/>
        </authorList>
    </citation>
    <scope>NUCLEOTIDE SEQUENCE [LARGE SCALE GENOMIC DNA]</scope>
    <source>
        <strain evidence="2 3">JCM 3367</strain>
    </source>
</reference>
<keyword evidence="3" id="KW-1185">Reference proteome</keyword>
<dbReference type="RefSeq" id="WP_344168279.1">
    <property type="nucleotide sequence ID" value="NZ_BAAARY010000002.1"/>
</dbReference>